<evidence type="ECO:0000313" key="1">
    <source>
        <dbReference type="EMBL" id="KAJ7546022.1"/>
    </source>
</evidence>
<organism evidence="1 2">
    <name type="scientific">Diphasiastrum complanatum</name>
    <name type="common">Issler's clubmoss</name>
    <name type="synonym">Lycopodium complanatum</name>
    <dbReference type="NCBI Taxonomy" id="34168"/>
    <lineage>
        <taxon>Eukaryota</taxon>
        <taxon>Viridiplantae</taxon>
        <taxon>Streptophyta</taxon>
        <taxon>Embryophyta</taxon>
        <taxon>Tracheophyta</taxon>
        <taxon>Lycopodiopsida</taxon>
        <taxon>Lycopodiales</taxon>
        <taxon>Lycopodiaceae</taxon>
        <taxon>Lycopodioideae</taxon>
        <taxon>Diphasiastrum</taxon>
    </lineage>
</organism>
<dbReference type="Proteomes" id="UP001162992">
    <property type="component" value="Chromosome 8"/>
</dbReference>
<protein>
    <submittedName>
        <fullName evidence="1">Uncharacterized protein</fullName>
    </submittedName>
</protein>
<gene>
    <name evidence="1" type="ORF">O6H91_08G020500</name>
</gene>
<name>A0ACC2CVL4_DIPCM</name>
<proteinExistence type="predicted"/>
<comment type="caution">
    <text evidence="1">The sequence shown here is derived from an EMBL/GenBank/DDBJ whole genome shotgun (WGS) entry which is preliminary data.</text>
</comment>
<reference evidence="2" key="1">
    <citation type="journal article" date="2024" name="Proc. Natl. Acad. Sci. U.S.A.">
        <title>Extraordinary preservation of gene collinearity over three hundred million years revealed in homosporous lycophytes.</title>
        <authorList>
            <person name="Li C."/>
            <person name="Wickell D."/>
            <person name="Kuo L.Y."/>
            <person name="Chen X."/>
            <person name="Nie B."/>
            <person name="Liao X."/>
            <person name="Peng D."/>
            <person name="Ji J."/>
            <person name="Jenkins J."/>
            <person name="Williams M."/>
            <person name="Shu S."/>
            <person name="Plott C."/>
            <person name="Barry K."/>
            <person name="Rajasekar S."/>
            <person name="Grimwood J."/>
            <person name="Han X."/>
            <person name="Sun S."/>
            <person name="Hou Z."/>
            <person name="He W."/>
            <person name="Dai G."/>
            <person name="Sun C."/>
            <person name="Schmutz J."/>
            <person name="Leebens-Mack J.H."/>
            <person name="Li F.W."/>
            <person name="Wang L."/>
        </authorList>
    </citation>
    <scope>NUCLEOTIDE SEQUENCE [LARGE SCALE GENOMIC DNA]</scope>
    <source>
        <strain evidence="2">cv. PW_Plant_1</strain>
    </source>
</reference>
<sequence length="152" mass="17260">MLLVELLAILALLVVAGQSFEHRPKDFIRYSARAEVQISLVNMQNRSKWKFLYVGSLVFFAYLLFVAFYYGSSGTQVQAKTEIFVITGDEEEIEMEFSEDTENPCSLYAGRKMMDLPCTATMPARRSLMIYSLADYEDPSPNVNPPRTGHIP</sequence>
<keyword evidence="2" id="KW-1185">Reference proteome</keyword>
<evidence type="ECO:0000313" key="2">
    <source>
        <dbReference type="Proteomes" id="UP001162992"/>
    </source>
</evidence>
<accession>A0ACC2CVL4</accession>
<dbReference type="EMBL" id="CM055099">
    <property type="protein sequence ID" value="KAJ7546022.1"/>
    <property type="molecule type" value="Genomic_DNA"/>
</dbReference>